<name>A0A811L8A9_9BILA</name>
<dbReference type="GO" id="GO:0005524">
    <property type="term" value="F:ATP binding"/>
    <property type="evidence" value="ECO:0007669"/>
    <property type="project" value="UniProtKB-UniRule"/>
</dbReference>
<feature type="domain" description="Protein kinase" evidence="10">
    <location>
        <begin position="59"/>
        <end position="320"/>
    </location>
</feature>
<dbReference type="GO" id="GO:0007094">
    <property type="term" value="P:mitotic spindle assembly checkpoint signaling"/>
    <property type="evidence" value="ECO:0007669"/>
    <property type="project" value="TreeGrafter"/>
</dbReference>
<dbReference type="GO" id="GO:0034501">
    <property type="term" value="P:protein localization to kinetochore"/>
    <property type="evidence" value="ECO:0007669"/>
    <property type="project" value="TreeGrafter"/>
</dbReference>
<dbReference type="EMBL" id="CAJFCW020000005">
    <property type="protein sequence ID" value="CAG9117699.1"/>
    <property type="molecule type" value="Genomic_DNA"/>
</dbReference>
<feature type="compositionally biased region" description="Low complexity" evidence="8">
    <location>
        <begin position="321"/>
        <end position="332"/>
    </location>
</feature>
<dbReference type="Gene3D" id="1.10.510.10">
    <property type="entry name" value="Transferase(Phosphotransferase) domain 1"/>
    <property type="match status" value="1"/>
</dbReference>
<dbReference type="InterPro" id="IPR008271">
    <property type="entry name" value="Ser/Thr_kinase_AS"/>
</dbReference>
<evidence type="ECO:0000256" key="2">
    <source>
        <dbReference type="ARBA" id="ARBA00022679"/>
    </source>
</evidence>
<evidence type="ECO:0000256" key="3">
    <source>
        <dbReference type="ARBA" id="ARBA00022741"/>
    </source>
</evidence>
<dbReference type="OrthoDB" id="20524at2759"/>
<dbReference type="GO" id="GO:0000776">
    <property type="term" value="C:kinetochore"/>
    <property type="evidence" value="ECO:0007669"/>
    <property type="project" value="TreeGrafter"/>
</dbReference>
<evidence type="ECO:0000256" key="5">
    <source>
        <dbReference type="ARBA" id="ARBA00022840"/>
    </source>
</evidence>
<keyword evidence="5 6" id="KW-0067">ATP-binding</keyword>
<keyword evidence="1 7" id="KW-0723">Serine/threonine-protein kinase</keyword>
<proteinExistence type="inferred from homology"/>
<evidence type="ECO:0000256" key="7">
    <source>
        <dbReference type="RuleBase" id="RU000304"/>
    </source>
</evidence>
<keyword evidence="2" id="KW-0808">Transferase</keyword>
<dbReference type="SMART" id="SM00220">
    <property type="entry name" value="S_TKc"/>
    <property type="match status" value="1"/>
</dbReference>
<protein>
    <recommendedName>
        <fullName evidence="10">Protein kinase domain-containing protein</fullName>
    </recommendedName>
</protein>
<feature type="binding site" evidence="6">
    <location>
        <position position="89"/>
    </location>
    <ligand>
        <name>ATP</name>
        <dbReference type="ChEBI" id="CHEBI:30616"/>
    </ligand>
</feature>
<gene>
    <name evidence="11" type="ORF">BOKJ2_LOCUS10153</name>
</gene>
<keyword evidence="4" id="KW-0418">Kinase</keyword>
<keyword evidence="9" id="KW-1133">Transmembrane helix</keyword>
<dbReference type="SUPFAM" id="SSF56112">
    <property type="entry name" value="Protein kinase-like (PK-like)"/>
    <property type="match status" value="1"/>
</dbReference>
<dbReference type="GO" id="GO:0033316">
    <property type="term" value="P:meiotic spindle assembly checkpoint signaling"/>
    <property type="evidence" value="ECO:0007669"/>
    <property type="project" value="TreeGrafter"/>
</dbReference>
<dbReference type="Pfam" id="PF00069">
    <property type="entry name" value="Pkinase"/>
    <property type="match status" value="1"/>
</dbReference>
<evidence type="ECO:0000256" key="4">
    <source>
        <dbReference type="ARBA" id="ARBA00022777"/>
    </source>
</evidence>
<keyword evidence="12" id="KW-1185">Reference proteome</keyword>
<dbReference type="Proteomes" id="UP000783686">
    <property type="component" value="Unassembled WGS sequence"/>
</dbReference>
<dbReference type="InterPro" id="IPR011009">
    <property type="entry name" value="Kinase-like_dom_sf"/>
</dbReference>
<comment type="similarity">
    <text evidence="7">Belongs to the protein kinase superfamily.</text>
</comment>
<feature type="region of interest" description="Disordered" evidence="8">
    <location>
        <begin position="321"/>
        <end position="347"/>
    </location>
</feature>
<sequence length="347" mass="38895">MPTQKKEIKTNLAKRVKTGNTALEVEVTQPDEDNNENEKFGYGQVVEVKLFELNKTREYMICEAVGEGGYSSVHLANDLSSEDVFVAVKCIDLTSPKVQRLGKQTEFEVEILQKLQHSDYVVQLLAVKTIPNQVIYIFMELGSDTLSKIFYDKRQEKTSVTTPFVVSYWTQILKAVAYIHKNDVLHCDIKLDNFVTVDGPSIRIKLIDFGCATRLSPLTDAVIRRKTLGTIRYMAPEYLKYRLVSKESDVWALGVVLYFMFMGVTPFKGTRSEARMAIINKEAEVSDVPDAAALATLQAIFQHDRELRPSCNKLLRKSFVSGTSTTNSQGSSTDKDSTSANDASSSK</sequence>
<keyword evidence="9" id="KW-0472">Membrane</keyword>
<dbReference type="EMBL" id="CAJFDH010000005">
    <property type="protein sequence ID" value="CAD5223383.1"/>
    <property type="molecule type" value="Genomic_DNA"/>
</dbReference>
<dbReference type="PROSITE" id="PS00108">
    <property type="entry name" value="PROTEIN_KINASE_ST"/>
    <property type="match status" value="1"/>
</dbReference>
<comment type="caution">
    <text evidence="11">The sequence shown here is derived from an EMBL/GenBank/DDBJ whole genome shotgun (WGS) entry which is preliminary data.</text>
</comment>
<evidence type="ECO:0000259" key="10">
    <source>
        <dbReference type="PROSITE" id="PS50011"/>
    </source>
</evidence>
<evidence type="ECO:0000256" key="6">
    <source>
        <dbReference type="PROSITE-ProRule" id="PRU10141"/>
    </source>
</evidence>
<dbReference type="AlphaFoldDB" id="A0A811L8A9"/>
<dbReference type="GO" id="GO:0004712">
    <property type="term" value="F:protein serine/threonine/tyrosine kinase activity"/>
    <property type="evidence" value="ECO:0007669"/>
    <property type="project" value="TreeGrafter"/>
</dbReference>
<dbReference type="Proteomes" id="UP000614601">
    <property type="component" value="Unassembled WGS sequence"/>
</dbReference>
<feature type="compositionally biased region" description="Polar residues" evidence="8">
    <location>
        <begin position="338"/>
        <end position="347"/>
    </location>
</feature>
<dbReference type="GO" id="GO:0005634">
    <property type="term" value="C:nucleus"/>
    <property type="evidence" value="ECO:0007669"/>
    <property type="project" value="TreeGrafter"/>
</dbReference>
<accession>A0A811L8A9</accession>
<dbReference type="PROSITE" id="PS00107">
    <property type="entry name" value="PROTEIN_KINASE_ATP"/>
    <property type="match status" value="1"/>
</dbReference>
<evidence type="ECO:0000256" key="1">
    <source>
        <dbReference type="ARBA" id="ARBA00022527"/>
    </source>
</evidence>
<dbReference type="PANTHER" id="PTHR22974:SF21">
    <property type="entry name" value="DUAL SPECIFICITY PROTEIN KINASE TTK"/>
    <property type="match status" value="1"/>
</dbReference>
<dbReference type="GO" id="GO:0004674">
    <property type="term" value="F:protein serine/threonine kinase activity"/>
    <property type="evidence" value="ECO:0007669"/>
    <property type="project" value="UniProtKB-KW"/>
</dbReference>
<evidence type="ECO:0000256" key="8">
    <source>
        <dbReference type="SAM" id="MobiDB-lite"/>
    </source>
</evidence>
<dbReference type="PANTHER" id="PTHR22974">
    <property type="entry name" value="MIXED LINEAGE PROTEIN KINASE"/>
    <property type="match status" value="1"/>
</dbReference>
<organism evidence="11 12">
    <name type="scientific">Bursaphelenchus okinawaensis</name>
    <dbReference type="NCBI Taxonomy" id="465554"/>
    <lineage>
        <taxon>Eukaryota</taxon>
        <taxon>Metazoa</taxon>
        <taxon>Ecdysozoa</taxon>
        <taxon>Nematoda</taxon>
        <taxon>Chromadorea</taxon>
        <taxon>Rhabditida</taxon>
        <taxon>Tylenchina</taxon>
        <taxon>Tylenchomorpha</taxon>
        <taxon>Aphelenchoidea</taxon>
        <taxon>Aphelenchoididae</taxon>
        <taxon>Bursaphelenchus</taxon>
    </lineage>
</organism>
<dbReference type="InterPro" id="IPR000719">
    <property type="entry name" value="Prot_kinase_dom"/>
</dbReference>
<keyword evidence="3 6" id="KW-0547">Nucleotide-binding</keyword>
<reference evidence="11" key="1">
    <citation type="submission" date="2020-09" db="EMBL/GenBank/DDBJ databases">
        <authorList>
            <person name="Kikuchi T."/>
        </authorList>
    </citation>
    <scope>NUCLEOTIDE SEQUENCE</scope>
    <source>
        <strain evidence="11">SH1</strain>
    </source>
</reference>
<dbReference type="GO" id="GO:0007059">
    <property type="term" value="P:chromosome segregation"/>
    <property type="evidence" value="ECO:0007669"/>
    <property type="project" value="TreeGrafter"/>
</dbReference>
<feature type="transmembrane region" description="Helical" evidence="9">
    <location>
        <begin position="250"/>
        <end position="267"/>
    </location>
</feature>
<keyword evidence="9" id="KW-0812">Transmembrane</keyword>
<evidence type="ECO:0000313" key="12">
    <source>
        <dbReference type="Proteomes" id="UP000614601"/>
    </source>
</evidence>
<evidence type="ECO:0000313" key="11">
    <source>
        <dbReference type="EMBL" id="CAD5223383.1"/>
    </source>
</evidence>
<evidence type="ECO:0000256" key="9">
    <source>
        <dbReference type="SAM" id="Phobius"/>
    </source>
</evidence>
<dbReference type="InterPro" id="IPR017441">
    <property type="entry name" value="Protein_kinase_ATP_BS"/>
</dbReference>
<dbReference type="PROSITE" id="PS50011">
    <property type="entry name" value="PROTEIN_KINASE_DOM"/>
    <property type="match status" value="1"/>
</dbReference>